<evidence type="ECO:0000313" key="7">
    <source>
        <dbReference type="Proteomes" id="UP000316079"/>
    </source>
</evidence>
<dbReference type="AlphaFoldDB" id="A0A553QCJ5"/>
<dbReference type="Pfam" id="PF00020">
    <property type="entry name" value="TNFR_c6"/>
    <property type="match status" value="2"/>
</dbReference>
<dbReference type="SUPFAM" id="SSF57586">
    <property type="entry name" value="TNF receptor-like"/>
    <property type="match status" value="2"/>
</dbReference>
<dbReference type="PANTHER" id="PTHR47139:SF4">
    <property type="entry name" value="TUMOR NECROSIS FACTOR RECEPTOR SUPERFAMILY MEMBER 9 ISOFORM X1-RELATED"/>
    <property type="match status" value="1"/>
</dbReference>
<feature type="repeat" description="TNFR-Cys" evidence="1">
    <location>
        <begin position="66"/>
        <end position="105"/>
    </location>
</feature>
<comment type="caution">
    <text evidence="1">Lacks conserved residue(s) required for the propagation of feature annotation.</text>
</comment>
<dbReference type="SMART" id="SM00208">
    <property type="entry name" value="TNFR"/>
    <property type="match status" value="2"/>
</dbReference>
<feature type="compositionally biased region" description="Low complexity" evidence="2">
    <location>
        <begin position="265"/>
        <end position="275"/>
    </location>
</feature>
<evidence type="ECO:0000313" key="6">
    <source>
        <dbReference type="EMBL" id="TRY87636.1"/>
    </source>
</evidence>
<name>A0A553QCJ5_9TELE</name>
<organism evidence="6 7">
    <name type="scientific">Danionella cerebrum</name>
    <dbReference type="NCBI Taxonomy" id="2873325"/>
    <lineage>
        <taxon>Eukaryota</taxon>
        <taxon>Metazoa</taxon>
        <taxon>Chordata</taxon>
        <taxon>Craniata</taxon>
        <taxon>Vertebrata</taxon>
        <taxon>Euteleostomi</taxon>
        <taxon>Actinopterygii</taxon>
        <taxon>Neopterygii</taxon>
        <taxon>Teleostei</taxon>
        <taxon>Ostariophysi</taxon>
        <taxon>Cypriniformes</taxon>
        <taxon>Danionidae</taxon>
        <taxon>Danioninae</taxon>
        <taxon>Danionella</taxon>
    </lineage>
</organism>
<dbReference type="EMBL" id="SRMA01026113">
    <property type="protein sequence ID" value="TRY87636.1"/>
    <property type="molecule type" value="Genomic_DNA"/>
</dbReference>
<feature type="chain" id="PRO_5021979545" description="TNFR-Cys domain-containing protein" evidence="4">
    <location>
        <begin position="25"/>
        <end position="304"/>
    </location>
</feature>
<feature type="domain" description="TNFR-Cys" evidence="5">
    <location>
        <begin position="66"/>
        <end position="105"/>
    </location>
</feature>
<evidence type="ECO:0000256" key="4">
    <source>
        <dbReference type="SAM" id="SignalP"/>
    </source>
</evidence>
<keyword evidence="3" id="KW-0812">Transmembrane</keyword>
<dbReference type="OrthoDB" id="9423210at2759"/>
<feature type="disulfide bond" evidence="1">
    <location>
        <begin position="87"/>
        <end position="105"/>
    </location>
</feature>
<dbReference type="InterPro" id="IPR001368">
    <property type="entry name" value="TNFR/NGFR_Cys_rich_reg"/>
</dbReference>
<dbReference type="GO" id="GO:0038023">
    <property type="term" value="F:signaling receptor activity"/>
    <property type="evidence" value="ECO:0007669"/>
    <property type="project" value="TreeGrafter"/>
</dbReference>
<gene>
    <name evidence="6" type="ORF">DNTS_009336</name>
</gene>
<protein>
    <recommendedName>
        <fullName evidence="5">TNFR-Cys domain-containing protein</fullName>
    </recommendedName>
</protein>
<keyword evidence="7" id="KW-1185">Reference proteome</keyword>
<dbReference type="PROSITE" id="PS50050">
    <property type="entry name" value="TNFR_NGFR_2"/>
    <property type="match status" value="1"/>
</dbReference>
<proteinExistence type="predicted"/>
<dbReference type="GO" id="GO:0042127">
    <property type="term" value="P:regulation of cell population proliferation"/>
    <property type="evidence" value="ECO:0007669"/>
    <property type="project" value="TreeGrafter"/>
</dbReference>
<feature type="transmembrane region" description="Helical" evidence="3">
    <location>
        <begin position="197"/>
        <end position="220"/>
    </location>
</feature>
<evidence type="ECO:0000256" key="2">
    <source>
        <dbReference type="SAM" id="MobiDB-lite"/>
    </source>
</evidence>
<keyword evidence="3" id="KW-0472">Membrane</keyword>
<evidence type="ECO:0000259" key="5">
    <source>
        <dbReference type="PROSITE" id="PS50050"/>
    </source>
</evidence>
<sequence length="304" mass="33628">MWKMTLLHGLILAGVFLCLPAGKCLESGCEAWDSGKEPDHFCCIRCKPGNHLKTKCGRKPQDLCSPCEKDKFVREALEWSCKRCSTCTGIMRVKENCTASSDTVCECKDGFRCSDEECSSCFRECPKGKQPRNRECEPCPPGTFNDKIHHPCINWTKCPQAESDVITPGSVYSDVICRDMKKTTAGLNQKPNTEPSIHMITGISIIFALICISITLHSVLMVTRRRRSWCVEEKDGFPAVEMAEASRAEENSFCFPHQEEGSDGGSSQSSQYSLISPEPRTLQAGDACCSSLGHQLLLASKVSH</sequence>
<reference evidence="6 7" key="1">
    <citation type="journal article" date="2019" name="Sci. Data">
        <title>Hybrid genome assembly and annotation of Danionella translucida.</title>
        <authorList>
            <person name="Kadobianskyi M."/>
            <person name="Schulze L."/>
            <person name="Schuelke M."/>
            <person name="Judkewitz B."/>
        </authorList>
    </citation>
    <scope>NUCLEOTIDE SEQUENCE [LARGE SCALE GENOMIC DNA]</scope>
    <source>
        <strain evidence="6 7">Bolton</strain>
    </source>
</reference>
<keyword evidence="4" id="KW-0732">Signal</keyword>
<feature type="region of interest" description="Disordered" evidence="2">
    <location>
        <begin position="255"/>
        <end position="275"/>
    </location>
</feature>
<keyword evidence="3" id="KW-1133">Transmembrane helix</keyword>
<feature type="signal peptide" evidence="4">
    <location>
        <begin position="1"/>
        <end position="24"/>
    </location>
</feature>
<accession>A0A553QCJ5</accession>
<dbReference type="STRING" id="623744.A0A553QCJ5"/>
<dbReference type="Gene3D" id="2.10.50.10">
    <property type="entry name" value="Tumor Necrosis Factor Receptor, subunit A, domain 2"/>
    <property type="match status" value="2"/>
</dbReference>
<evidence type="ECO:0000256" key="3">
    <source>
        <dbReference type="SAM" id="Phobius"/>
    </source>
</evidence>
<evidence type="ECO:0000256" key="1">
    <source>
        <dbReference type="PROSITE-ProRule" id="PRU00206"/>
    </source>
</evidence>
<keyword evidence="1" id="KW-1015">Disulfide bond</keyword>
<dbReference type="PANTHER" id="PTHR47139">
    <property type="entry name" value="TUMOR NECROSIS FACTOR RECEPTOR SUPERFAMILY MEMBER 9"/>
    <property type="match status" value="1"/>
</dbReference>
<dbReference type="PROSITE" id="PS00652">
    <property type="entry name" value="TNFR_NGFR_1"/>
    <property type="match status" value="1"/>
</dbReference>
<comment type="caution">
    <text evidence="6">The sequence shown here is derived from an EMBL/GenBank/DDBJ whole genome shotgun (WGS) entry which is preliminary data.</text>
</comment>
<feature type="disulfide bond" evidence="1">
    <location>
        <begin position="84"/>
        <end position="97"/>
    </location>
</feature>
<dbReference type="Proteomes" id="UP000316079">
    <property type="component" value="Unassembled WGS sequence"/>
</dbReference>